<evidence type="ECO:0000256" key="1">
    <source>
        <dbReference type="ARBA" id="ARBA00004123"/>
    </source>
</evidence>
<keyword evidence="3 7" id="KW-0238">DNA-binding</keyword>
<dbReference type="GO" id="GO:0003677">
    <property type="term" value="F:DNA binding"/>
    <property type="evidence" value="ECO:0007669"/>
    <property type="project" value="UniProtKB-KW"/>
</dbReference>
<sequence>MVQELKLKKDDILRLQKKLAQVVNLRSNTILTIKDPEGVEFRMGLKKEMSHGRPKYAVEDWPFISNGIEDGDICTFTYSKSEGILFLNEAVKNINPVG</sequence>
<evidence type="ECO:0000256" key="3">
    <source>
        <dbReference type="ARBA" id="ARBA00023125"/>
    </source>
</evidence>
<dbReference type="Gramene" id="mRNA:HanXRQr2_Chr09g0387891">
    <property type="protein sequence ID" value="mRNA:HanXRQr2_Chr09g0387891"/>
    <property type="gene ID" value="HanXRQr2_Chr09g0387891"/>
</dbReference>
<dbReference type="AlphaFoldDB" id="A0A251TVA5"/>
<dbReference type="EMBL" id="MNCJ02000324">
    <property type="protein sequence ID" value="KAF5790846.1"/>
    <property type="molecule type" value="Genomic_DNA"/>
</dbReference>
<keyword evidence="2" id="KW-0805">Transcription regulation</keyword>
<evidence type="ECO:0000256" key="2">
    <source>
        <dbReference type="ARBA" id="ARBA00023015"/>
    </source>
</evidence>
<keyword evidence="5" id="KW-0539">Nucleus</keyword>
<accession>A0A251TVA5</accession>
<protein>
    <submittedName>
        <fullName evidence="7">Putative DNA-binding pseudobarrel domain-containing protein</fullName>
    </submittedName>
    <submittedName>
        <fullName evidence="6">Transcription factor B3-Domain family</fullName>
    </submittedName>
</protein>
<evidence type="ECO:0000313" key="7">
    <source>
        <dbReference type="EMBL" id="OTG15058.1"/>
    </source>
</evidence>
<proteinExistence type="predicted"/>
<dbReference type="Proteomes" id="UP000215914">
    <property type="component" value="Chromosome 9"/>
</dbReference>
<reference evidence="6" key="3">
    <citation type="submission" date="2020-06" db="EMBL/GenBank/DDBJ databases">
        <title>Helianthus annuus Genome sequencing and assembly Release 2.</title>
        <authorList>
            <person name="Gouzy J."/>
            <person name="Langlade N."/>
            <person name="Munos S."/>
        </authorList>
    </citation>
    <scope>NUCLEOTIDE SEQUENCE</scope>
    <source>
        <tissue evidence="6">Leaves</tissue>
    </source>
</reference>
<dbReference type="InParanoid" id="A0A251TVA5"/>
<comment type="subcellular location">
    <subcellularLocation>
        <location evidence="1">Nucleus</location>
    </subcellularLocation>
</comment>
<evidence type="ECO:0000256" key="5">
    <source>
        <dbReference type="ARBA" id="ARBA00023242"/>
    </source>
</evidence>
<evidence type="ECO:0000313" key="6">
    <source>
        <dbReference type="EMBL" id="KAF5790846.1"/>
    </source>
</evidence>
<reference evidence="6 8" key="1">
    <citation type="journal article" date="2017" name="Nature">
        <title>The sunflower genome provides insights into oil metabolism, flowering and Asterid evolution.</title>
        <authorList>
            <person name="Badouin H."/>
            <person name="Gouzy J."/>
            <person name="Grassa C.J."/>
            <person name="Murat F."/>
            <person name="Staton S.E."/>
            <person name="Cottret L."/>
            <person name="Lelandais-Briere C."/>
            <person name="Owens G.L."/>
            <person name="Carrere S."/>
            <person name="Mayjonade B."/>
            <person name="Legrand L."/>
            <person name="Gill N."/>
            <person name="Kane N.C."/>
            <person name="Bowers J.E."/>
            <person name="Hubner S."/>
            <person name="Bellec A."/>
            <person name="Berard A."/>
            <person name="Berges H."/>
            <person name="Blanchet N."/>
            <person name="Boniface M.C."/>
            <person name="Brunel D."/>
            <person name="Catrice O."/>
            <person name="Chaidir N."/>
            <person name="Claudel C."/>
            <person name="Donnadieu C."/>
            <person name="Faraut T."/>
            <person name="Fievet G."/>
            <person name="Helmstetter N."/>
            <person name="King M."/>
            <person name="Knapp S.J."/>
            <person name="Lai Z."/>
            <person name="Le Paslier M.C."/>
            <person name="Lippi Y."/>
            <person name="Lorenzon L."/>
            <person name="Mandel J.R."/>
            <person name="Marage G."/>
            <person name="Marchand G."/>
            <person name="Marquand E."/>
            <person name="Bret-Mestries E."/>
            <person name="Morien E."/>
            <person name="Nambeesan S."/>
            <person name="Nguyen T."/>
            <person name="Pegot-Espagnet P."/>
            <person name="Pouilly N."/>
            <person name="Raftis F."/>
            <person name="Sallet E."/>
            <person name="Schiex T."/>
            <person name="Thomas J."/>
            <person name="Vandecasteele C."/>
            <person name="Vares D."/>
            <person name="Vear F."/>
            <person name="Vautrin S."/>
            <person name="Crespi M."/>
            <person name="Mangin B."/>
            <person name="Burke J.M."/>
            <person name="Salse J."/>
            <person name="Munos S."/>
            <person name="Vincourt P."/>
            <person name="Rieseberg L.H."/>
            <person name="Langlade N.B."/>
        </authorList>
    </citation>
    <scope>NUCLEOTIDE SEQUENCE [LARGE SCALE GENOMIC DNA]</scope>
    <source>
        <strain evidence="8">cv. SF193</strain>
        <tissue evidence="6">Leaves</tissue>
    </source>
</reference>
<dbReference type="EMBL" id="CM007898">
    <property type="protein sequence ID" value="OTG15058.1"/>
    <property type="molecule type" value="Genomic_DNA"/>
</dbReference>
<evidence type="ECO:0000256" key="4">
    <source>
        <dbReference type="ARBA" id="ARBA00023163"/>
    </source>
</evidence>
<keyword evidence="8" id="KW-1185">Reference proteome</keyword>
<organism evidence="7 8">
    <name type="scientific">Helianthus annuus</name>
    <name type="common">Common sunflower</name>
    <dbReference type="NCBI Taxonomy" id="4232"/>
    <lineage>
        <taxon>Eukaryota</taxon>
        <taxon>Viridiplantae</taxon>
        <taxon>Streptophyta</taxon>
        <taxon>Embryophyta</taxon>
        <taxon>Tracheophyta</taxon>
        <taxon>Spermatophyta</taxon>
        <taxon>Magnoliopsida</taxon>
        <taxon>eudicotyledons</taxon>
        <taxon>Gunneridae</taxon>
        <taxon>Pentapetalae</taxon>
        <taxon>asterids</taxon>
        <taxon>campanulids</taxon>
        <taxon>Asterales</taxon>
        <taxon>Asteraceae</taxon>
        <taxon>Asteroideae</taxon>
        <taxon>Heliantheae alliance</taxon>
        <taxon>Heliantheae</taxon>
        <taxon>Helianthus</taxon>
    </lineage>
</organism>
<dbReference type="SUPFAM" id="SSF101936">
    <property type="entry name" value="DNA-binding pseudobarrel domain"/>
    <property type="match status" value="1"/>
</dbReference>
<dbReference type="GO" id="GO:0005634">
    <property type="term" value="C:nucleus"/>
    <property type="evidence" value="ECO:0007669"/>
    <property type="project" value="UniProtKB-SubCell"/>
</dbReference>
<name>A0A251TVA5_HELAN</name>
<gene>
    <name evidence="7" type="ORF">HannXRQ_Chr09g0256231</name>
    <name evidence="6" type="ORF">HanXRQr2_Chr09g0387891</name>
</gene>
<evidence type="ECO:0000313" key="8">
    <source>
        <dbReference type="Proteomes" id="UP000215914"/>
    </source>
</evidence>
<reference evidence="7" key="2">
    <citation type="submission" date="2017-02" db="EMBL/GenBank/DDBJ databases">
        <title>Sunflower complete genome.</title>
        <authorList>
            <person name="Langlade N."/>
            <person name="Munos S."/>
        </authorList>
    </citation>
    <scope>NUCLEOTIDE SEQUENCE [LARGE SCALE GENOMIC DNA]</scope>
    <source>
        <tissue evidence="7">Leaves</tissue>
    </source>
</reference>
<dbReference type="InterPro" id="IPR015300">
    <property type="entry name" value="DNA-bd_pseudobarrel_sf"/>
</dbReference>
<keyword evidence="4" id="KW-0804">Transcription</keyword>